<gene>
    <name evidence="2" type="ORF">RJJ65_37475</name>
</gene>
<keyword evidence="1" id="KW-1133">Transmembrane helix</keyword>
<proteinExistence type="predicted"/>
<name>A0AAJ2LNY7_9HYPH</name>
<comment type="caution">
    <text evidence="2">The sequence shown here is derived from an EMBL/GenBank/DDBJ whole genome shotgun (WGS) entry which is preliminary data.</text>
</comment>
<evidence type="ECO:0000313" key="2">
    <source>
        <dbReference type="EMBL" id="MDR9778232.1"/>
    </source>
</evidence>
<organism evidence="2 3">
    <name type="scientific">Rhizobium hidalgonense</name>
    <dbReference type="NCBI Taxonomy" id="1538159"/>
    <lineage>
        <taxon>Bacteria</taxon>
        <taxon>Pseudomonadati</taxon>
        <taxon>Pseudomonadota</taxon>
        <taxon>Alphaproteobacteria</taxon>
        <taxon>Hyphomicrobiales</taxon>
        <taxon>Rhizobiaceae</taxon>
        <taxon>Rhizobium/Agrobacterium group</taxon>
        <taxon>Rhizobium</taxon>
    </lineage>
</organism>
<dbReference type="EMBL" id="JAVLSF010000602">
    <property type="protein sequence ID" value="MDR9778232.1"/>
    <property type="molecule type" value="Genomic_DNA"/>
</dbReference>
<feature type="transmembrane region" description="Helical" evidence="1">
    <location>
        <begin position="47"/>
        <end position="66"/>
    </location>
</feature>
<reference evidence="2" key="1">
    <citation type="submission" date="2023-04" db="EMBL/GenBank/DDBJ databases">
        <title>Genomic characterization of faba bean (Vicia faba) microsymbionts in Mexican soils.</title>
        <authorList>
            <person name="Rivera Orduna F.N."/>
            <person name="Guevara-Luna J."/>
            <person name="Yan J."/>
            <person name="Arroyo-Herrera I."/>
            <person name="Li Y."/>
            <person name="Vasquez-Murrieta M.S."/>
            <person name="Wang E.T."/>
        </authorList>
    </citation>
    <scope>NUCLEOTIDE SEQUENCE</scope>
    <source>
        <strain evidence="2">CH26</strain>
    </source>
</reference>
<accession>A0AAJ2LNY7</accession>
<protein>
    <submittedName>
        <fullName evidence="2">Uncharacterized protein</fullName>
    </submittedName>
</protein>
<dbReference type="Proteomes" id="UP001268610">
    <property type="component" value="Unassembled WGS sequence"/>
</dbReference>
<feature type="non-terminal residue" evidence="2">
    <location>
        <position position="67"/>
    </location>
</feature>
<keyword evidence="1" id="KW-0472">Membrane</keyword>
<evidence type="ECO:0000313" key="3">
    <source>
        <dbReference type="Proteomes" id="UP001268610"/>
    </source>
</evidence>
<evidence type="ECO:0000256" key="1">
    <source>
        <dbReference type="SAM" id="Phobius"/>
    </source>
</evidence>
<sequence>MKLQGSSVLEHKTITQILSSRLNWLCFPKALEKDYQSQYCREAAHEFRYRGLIIFILYLILIYGIYQ</sequence>
<dbReference type="AlphaFoldDB" id="A0AAJ2LNY7"/>
<keyword evidence="1" id="KW-0812">Transmembrane</keyword>
<dbReference type="RefSeq" id="WP_310866340.1">
    <property type="nucleotide sequence ID" value="NZ_JAVLSF010000602.1"/>
</dbReference>